<accession>A0AAD8VQ27</accession>
<dbReference type="PROSITE" id="PS51752">
    <property type="entry name" value="JACALIN_LECTIN"/>
    <property type="match status" value="2"/>
</dbReference>
<keyword evidence="2" id="KW-0479">Metal-binding</keyword>
<dbReference type="InterPro" id="IPR033734">
    <property type="entry name" value="Jacalin-like_lectin_dom_plant"/>
</dbReference>
<evidence type="ECO:0000313" key="6">
    <source>
        <dbReference type="EMBL" id="KAK1614974.1"/>
    </source>
</evidence>
<protein>
    <recommendedName>
        <fullName evidence="8">C2H2-type domain-containing protein</fullName>
    </recommendedName>
</protein>
<dbReference type="AlphaFoldDB" id="A0AAD8VQ27"/>
<evidence type="ECO:0000313" key="7">
    <source>
        <dbReference type="Proteomes" id="UP001231189"/>
    </source>
</evidence>
<dbReference type="InterPro" id="IPR036404">
    <property type="entry name" value="Jacalin-like_lectin_dom_sf"/>
</dbReference>
<evidence type="ECO:0000259" key="5">
    <source>
        <dbReference type="PROSITE" id="PS51752"/>
    </source>
</evidence>
<feature type="domain" description="C2H2-type" evidence="4">
    <location>
        <begin position="48"/>
        <end position="70"/>
    </location>
</feature>
<dbReference type="PROSITE" id="PS50157">
    <property type="entry name" value="ZINC_FINGER_C2H2_2"/>
    <property type="match status" value="1"/>
</dbReference>
<keyword evidence="2" id="KW-0862">Zinc</keyword>
<dbReference type="GO" id="GO:0030246">
    <property type="term" value="F:carbohydrate binding"/>
    <property type="evidence" value="ECO:0007669"/>
    <property type="project" value="UniProtKB-KW"/>
</dbReference>
<sequence length="772" mass="83477">MATSGQIQPLKIPDAVVALAQAAAKANGETEKYLPGWPLFSPPKMQLTKCAKCPREFCSSVAFRRHSRVHRRALKIDKDFPKNRDLVAAFWDKLTADQAQTILSLEDVVMEDIKGLSVLTALSSWMCKPGYASLPLPYARAGNELLDLIQTTASRLPISSNELFSMLDEASENTFLCTNTADAACSQKFLFDGEVDKVATELKNVVACTSYILEQKLVEAWSTDKAAESLRCQKLLVEEEDAAQKRQAEIMERKRMKKLRQKEQRLKDLKDEDVIVQVPVMVDGATGIHSVEAISGLGLYEQEDPQYLQLPAPPTPSGDNGFNGEDVRHEADIGVVWREQAMSTSNQDRLENLPHNSTVSDSVVASKHPSPTRHLRHRDPNASAASNRSKTWAWKVRTDVEERCPKAELDVDGGHGMAPIAGENSRLLIGSISVAIEDGGRKCLQGLQPSKDYTSPESHQVVKVTQSISHDLNGCEDSIGGDATPASENHSPCSLVTAESGSSCCDAEVAAGGGTVLSSKEAAFFLSQSRFTLPGYLLGVFLIKMNPGEHVNHVSGTANNRGVTSLKLGTNQTEHGPYGWPSGAEFSVPVRQGKSEVVAFFGHSGDTLKALGVYVPGTKESPVKVGPWGGHAGSSRDLLASNMPERLQSVAIRSSERSGGRIYGFSYTYLDKNGQCIRVGPWGSKTKGQKREFTMNDGNYINFISGTHDEYGITSLKFVNSEEEVYGPFGCPAGAAFSVPLPENGAAVGFFGRSGADGLVGFGAYVAPQDDD</sequence>
<dbReference type="PANTHER" id="PTHR36055">
    <property type="entry name" value="C2H2-LIKE ZINC FINGER PROTEIN"/>
    <property type="match status" value="1"/>
</dbReference>
<gene>
    <name evidence="6" type="ORF">QYE76_020491</name>
</gene>
<dbReference type="SMART" id="SM00915">
    <property type="entry name" value="Jacalin"/>
    <property type="match status" value="1"/>
</dbReference>
<dbReference type="EMBL" id="JAUUTY010000006">
    <property type="protein sequence ID" value="KAK1614974.1"/>
    <property type="molecule type" value="Genomic_DNA"/>
</dbReference>
<feature type="region of interest" description="Disordered" evidence="3">
    <location>
        <begin position="344"/>
        <end position="390"/>
    </location>
</feature>
<feature type="domain" description="Jacalin-type lectin" evidence="5">
    <location>
        <begin position="622"/>
        <end position="768"/>
    </location>
</feature>
<evidence type="ECO:0000256" key="1">
    <source>
        <dbReference type="ARBA" id="ARBA00022734"/>
    </source>
</evidence>
<organism evidence="6 7">
    <name type="scientific">Lolium multiflorum</name>
    <name type="common">Italian ryegrass</name>
    <name type="synonym">Lolium perenne subsp. multiflorum</name>
    <dbReference type="NCBI Taxonomy" id="4521"/>
    <lineage>
        <taxon>Eukaryota</taxon>
        <taxon>Viridiplantae</taxon>
        <taxon>Streptophyta</taxon>
        <taxon>Embryophyta</taxon>
        <taxon>Tracheophyta</taxon>
        <taxon>Spermatophyta</taxon>
        <taxon>Magnoliopsida</taxon>
        <taxon>Liliopsida</taxon>
        <taxon>Poales</taxon>
        <taxon>Poaceae</taxon>
        <taxon>BOP clade</taxon>
        <taxon>Pooideae</taxon>
        <taxon>Poodae</taxon>
        <taxon>Poeae</taxon>
        <taxon>Poeae Chloroplast Group 2 (Poeae type)</taxon>
        <taxon>Loliodinae</taxon>
        <taxon>Loliinae</taxon>
        <taxon>Lolium</taxon>
    </lineage>
</organism>
<evidence type="ECO:0000256" key="2">
    <source>
        <dbReference type="PROSITE-ProRule" id="PRU00042"/>
    </source>
</evidence>
<evidence type="ECO:0008006" key="8">
    <source>
        <dbReference type="Google" id="ProtNLM"/>
    </source>
</evidence>
<keyword evidence="1" id="KW-0430">Lectin</keyword>
<name>A0AAD8VQ27_LOLMU</name>
<dbReference type="Pfam" id="PF01419">
    <property type="entry name" value="Jacalin"/>
    <property type="match status" value="2"/>
</dbReference>
<dbReference type="PROSITE" id="PS00028">
    <property type="entry name" value="ZINC_FINGER_C2H2_1"/>
    <property type="match status" value="1"/>
</dbReference>
<dbReference type="SUPFAM" id="SSF51101">
    <property type="entry name" value="Mannose-binding lectins"/>
    <property type="match status" value="2"/>
</dbReference>
<proteinExistence type="predicted"/>
<dbReference type="InterPro" id="IPR013087">
    <property type="entry name" value="Znf_C2H2_type"/>
</dbReference>
<keyword evidence="2" id="KW-0863">Zinc-finger</keyword>
<comment type="caution">
    <text evidence="6">The sequence shown here is derived from an EMBL/GenBank/DDBJ whole genome shotgun (WGS) entry which is preliminary data.</text>
</comment>
<evidence type="ECO:0000259" key="4">
    <source>
        <dbReference type="PROSITE" id="PS50157"/>
    </source>
</evidence>
<evidence type="ECO:0000256" key="3">
    <source>
        <dbReference type="SAM" id="MobiDB-lite"/>
    </source>
</evidence>
<dbReference type="CDD" id="cd09612">
    <property type="entry name" value="Jacalin"/>
    <property type="match status" value="1"/>
</dbReference>
<feature type="compositionally biased region" description="Polar residues" evidence="3">
    <location>
        <begin position="354"/>
        <end position="363"/>
    </location>
</feature>
<keyword evidence="7" id="KW-1185">Reference proteome</keyword>
<reference evidence="6" key="1">
    <citation type="submission" date="2023-07" db="EMBL/GenBank/DDBJ databases">
        <title>A chromosome-level genome assembly of Lolium multiflorum.</title>
        <authorList>
            <person name="Chen Y."/>
            <person name="Copetti D."/>
            <person name="Kolliker R."/>
            <person name="Studer B."/>
        </authorList>
    </citation>
    <scope>NUCLEOTIDE SEQUENCE</scope>
    <source>
        <strain evidence="6">02402/16</strain>
        <tissue evidence="6">Leaf</tissue>
    </source>
</reference>
<dbReference type="PANTHER" id="PTHR36055:SF1">
    <property type="entry name" value="C2H2-LIKE ZINC FINGER PROTEIN"/>
    <property type="match status" value="1"/>
</dbReference>
<dbReference type="InterPro" id="IPR001229">
    <property type="entry name" value="Jacalin-like_lectin_dom"/>
</dbReference>
<dbReference type="Proteomes" id="UP001231189">
    <property type="component" value="Unassembled WGS sequence"/>
</dbReference>
<dbReference type="Gene3D" id="2.100.10.30">
    <property type="entry name" value="Jacalin-like lectin domain"/>
    <property type="match status" value="2"/>
</dbReference>
<feature type="domain" description="Jacalin-type lectin" evidence="5">
    <location>
        <begin position="547"/>
        <end position="617"/>
    </location>
</feature>
<dbReference type="GO" id="GO:0008270">
    <property type="term" value="F:zinc ion binding"/>
    <property type="evidence" value="ECO:0007669"/>
    <property type="project" value="UniProtKB-KW"/>
</dbReference>